<dbReference type="EMBL" id="JBBPBM010001310">
    <property type="protein sequence ID" value="KAK8485210.1"/>
    <property type="molecule type" value="Genomic_DNA"/>
</dbReference>
<evidence type="ECO:0000313" key="1">
    <source>
        <dbReference type="EMBL" id="KAK8485210.1"/>
    </source>
</evidence>
<dbReference type="Proteomes" id="UP001472677">
    <property type="component" value="Unassembled WGS sequence"/>
</dbReference>
<organism evidence="1 2">
    <name type="scientific">Hibiscus sabdariffa</name>
    <name type="common">roselle</name>
    <dbReference type="NCBI Taxonomy" id="183260"/>
    <lineage>
        <taxon>Eukaryota</taxon>
        <taxon>Viridiplantae</taxon>
        <taxon>Streptophyta</taxon>
        <taxon>Embryophyta</taxon>
        <taxon>Tracheophyta</taxon>
        <taxon>Spermatophyta</taxon>
        <taxon>Magnoliopsida</taxon>
        <taxon>eudicotyledons</taxon>
        <taxon>Gunneridae</taxon>
        <taxon>Pentapetalae</taxon>
        <taxon>rosids</taxon>
        <taxon>malvids</taxon>
        <taxon>Malvales</taxon>
        <taxon>Malvaceae</taxon>
        <taxon>Malvoideae</taxon>
        <taxon>Hibiscus</taxon>
    </lineage>
</organism>
<gene>
    <name evidence="1" type="ORF">V6N12_038270</name>
</gene>
<reference evidence="1 2" key="1">
    <citation type="journal article" date="2024" name="G3 (Bethesda)">
        <title>Genome assembly of Hibiscus sabdariffa L. provides insights into metabolisms of medicinal natural products.</title>
        <authorList>
            <person name="Kim T."/>
        </authorList>
    </citation>
    <scope>NUCLEOTIDE SEQUENCE [LARGE SCALE GENOMIC DNA]</scope>
    <source>
        <strain evidence="1">TK-2024</strain>
        <tissue evidence="1">Old leaves</tissue>
    </source>
</reference>
<protein>
    <submittedName>
        <fullName evidence="1">Uncharacterized protein</fullName>
    </submittedName>
</protein>
<evidence type="ECO:0000313" key="2">
    <source>
        <dbReference type="Proteomes" id="UP001472677"/>
    </source>
</evidence>
<keyword evidence="2" id="KW-1185">Reference proteome</keyword>
<comment type="caution">
    <text evidence="1">The sequence shown here is derived from an EMBL/GenBank/DDBJ whole genome shotgun (WGS) entry which is preliminary data.</text>
</comment>
<proteinExistence type="predicted"/>
<accession>A0ABR1ZX84</accession>
<name>A0ABR1ZX84_9ROSI</name>
<sequence length="127" mass="13674">MSISGLVRGMSIITIKIIRLVLPGLKLLVNTFAERNLMVRYPGVVESPAPRGVPLFPAKKVVCGLQANVCVSRGSCNLQAMGKGNTAQQLAKPPQASWKSIPIPREVELSSLKSQPHITLITFAKSN</sequence>